<proteinExistence type="predicted"/>
<dbReference type="InterPro" id="IPR011990">
    <property type="entry name" value="TPR-like_helical_dom_sf"/>
</dbReference>
<dbReference type="SUPFAM" id="SSF48452">
    <property type="entry name" value="TPR-like"/>
    <property type="match status" value="4"/>
</dbReference>
<dbReference type="Pfam" id="PF13174">
    <property type="entry name" value="TPR_6"/>
    <property type="match status" value="3"/>
</dbReference>
<gene>
    <name evidence="3" type="ORF">IPV69_09945</name>
</gene>
<protein>
    <submittedName>
        <fullName evidence="3">Tetratricopeptide repeat protein</fullName>
    </submittedName>
</protein>
<dbReference type="KEGG" id="hbs:IPV69_09945"/>
<accession>A0A7M2X1M6</accession>
<dbReference type="PROSITE" id="PS50005">
    <property type="entry name" value="TPR"/>
    <property type="match status" value="1"/>
</dbReference>
<dbReference type="RefSeq" id="WP_206294958.1">
    <property type="nucleotide sequence ID" value="NZ_CP063458.1"/>
</dbReference>
<organism evidence="3 4">
    <name type="scientific">Humisphaera borealis</name>
    <dbReference type="NCBI Taxonomy" id="2807512"/>
    <lineage>
        <taxon>Bacteria</taxon>
        <taxon>Pseudomonadati</taxon>
        <taxon>Planctomycetota</taxon>
        <taxon>Phycisphaerae</taxon>
        <taxon>Tepidisphaerales</taxon>
        <taxon>Tepidisphaeraceae</taxon>
        <taxon>Humisphaera</taxon>
    </lineage>
</organism>
<dbReference type="Gene3D" id="1.25.40.10">
    <property type="entry name" value="Tetratricopeptide repeat domain"/>
    <property type="match status" value="7"/>
</dbReference>
<dbReference type="PANTHER" id="PTHR12558:SF13">
    <property type="entry name" value="CELL DIVISION CYCLE PROTEIN 27 HOMOLOG"/>
    <property type="match status" value="1"/>
</dbReference>
<keyword evidence="1" id="KW-0802">TPR repeat</keyword>
<name>A0A7M2X1M6_9BACT</name>
<feature type="repeat" description="TPR" evidence="1">
    <location>
        <begin position="1157"/>
        <end position="1190"/>
    </location>
</feature>
<dbReference type="Proteomes" id="UP000593765">
    <property type="component" value="Chromosome"/>
</dbReference>
<keyword evidence="4" id="KW-1185">Reference proteome</keyword>
<evidence type="ECO:0000256" key="2">
    <source>
        <dbReference type="SAM" id="MobiDB-lite"/>
    </source>
</evidence>
<evidence type="ECO:0000313" key="4">
    <source>
        <dbReference type="Proteomes" id="UP000593765"/>
    </source>
</evidence>
<reference evidence="3 4" key="1">
    <citation type="submission" date="2020-10" db="EMBL/GenBank/DDBJ databases">
        <title>Wide distribution of Phycisphaera-like planctomycetes from WD2101 soil group in peatlands and genome analysis of the first cultivated representative.</title>
        <authorList>
            <person name="Dedysh S.N."/>
            <person name="Beletsky A.V."/>
            <person name="Ivanova A."/>
            <person name="Kulichevskaya I.S."/>
            <person name="Suzina N.E."/>
            <person name="Philippov D.A."/>
            <person name="Rakitin A.L."/>
            <person name="Mardanov A.V."/>
            <person name="Ravin N.V."/>
        </authorList>
    </citation>
    <scope>NUCLEOTIDE SEQUENCE [LARGE SCALE GENOMIC DNA]</scope>
    <source>
        <strain evidence="3 4">M1803</strain>
    </source>
</reference>
<dbReference type="InterPro" id="IPR019734">
    <property type="entry name" value="TPR_rpt"/>
</dbReference>
<dbReference type="SMART" id="SM00028">
    <property type="entry name" value="TPR"/>
    <property type="match status" value="7"/>
</dbReference>
<dbReference type="PANTHER" id="PTHR12558">
    <property type="entry name" value="CELL DIVISION CYCLE 16,23,27"/>
    <property type="match status" value="1"/>
</dbReference>
<feature type="region of interest" description="Disordered" evidence="2">
    <location>
        <begin position="999"/>
        <end position="1019"/>
    </location>
</feature>
<feature type="compositionally biased region" description="Basic and acidic residues" evidence="2">
    <location>
        <begin position="1"/>
        <end position="23"/>
    </location>
</feature>
<evidence type="ECO:0000313" key="3">
    <source>
        <dbReference type="EMBL" id="QOV91656.1"/>
    </source>
</evidence>
<dbReference type="Pfam" id="PF13432">
    <property type="entry name" value="TPR_16"/>
    <property type="match status" value="4"/>
</dbReference>
<sequence>MTDESSGDRCDRTDVVVGRRAETRAAGSATQSGRPPTSLARSLLLSAALFAAPAVCIPQLASTASAQQQLAPEEQAALLLNAARRAYNDRNYPQAANQFREYTAKFGGMKDVNAAWYGLGLSLLDGPRDYAGSADALSRVVADAAAPDRPFAAYFRGTALRSLGLASQRLAVEKPPEAPTHIAAAKAKLDEAASQFAEAVKAFEALLKSAPPDRQPMVIEWIARSRCDWAESLLRTGKPKESLAAADPVITDAVLGKSKYRPLALYQAGQANVALKETVAAGRALSQLAPFDQEFGDHVRYLLGRIHHESGERPEAMTQYKAVIAAVDQQRKSAQQQLQQGGNNLPADRRAYLEQVAAGPLPDHLPRSMFYLGVLLADEGKFPEAREQFGKVATDFKAHPLAAEALLRVGYCQLQSKQNAEAIATLTPLKDHATLGDQSTWWLAKAQLAAADANNPQAVDAAAKQSIVLMTAAAAKAQQLAATDTNAKGRRSDILMDLADAQIAAKAFTEAAGTYRAVITENAVPERAEEAHQRVCTALHLAGAFDESDTSCDNFEKKYPKSTLLPAVWFRSAENAYLKAVAADAKPEVPRPEVERLFNNAVIRYQKLIEKYPEFQHVHLARQGMALSQLKLAKPTQAIAILTQIPESDRNGELATVGYLQADALLRTFPPETDDAIQAAGLIQQAEQAAKMLENFAGSNAKHALAPDAILKMGYCYQRMAGLLAEKPERDKAMQLAREAYEKHLREFAGHPTAPAVVFERAKLIAMQGDVGGAMNELRRFSGDPLRTSPNAPLALLRLATLMRSQGQAKEAADLLAKVRAEHEANLAKDPARASWASMLAYEQALATKQAIAVTPTALADARKLFDEIVAKYAGKPEAINAIWRSAQCRREEIAKIVETATRKLNSPQSTKDEQTAAIKALDDAGTALSEAAKPVAAMADQLGEKGAGTDGHLQLLYELAWCDRVAATAETESVRQKRRREQLAKIVEKLPKGSQPPVLIAPDVPLSSIPPTPSSKRARERYEKVIAAGTDKPIAVTARFELAELLADRGEDDGALDLLNAALLNSPNQDLSERIRLRMAACLLAKNDAKAATAALKDLSRPAKADQPNVWSQVRGEAQFLLAEASVQSKDWPKAIELLVPFRDQEPLRNLAGVSDRAMLRLGQAYASAGQWDPSRQAFEALIQRYPTSGWTEEARFGVGYSFQKQGRFDEAANSYAEVTRRTAAEVAARSQVHIGLCRIEQKKFAEATTALLSVPYTYDYPDWSAAACYEAARAFKEMQKPAESNTLLKRVVTEYPDTPSAALAKAMLQSGT</sequence>
<evidence type="ECO:0000256" key="1">
    <source>
        <dbReference type="PROSITE-ProRule" id="PRU00339"/>
    </source>
</evidence>
<feature type="region of interest" description="Disordered" evidence="2">
    <location>
        <begin position="1"/>
        <end position="36"/>
    </location>
</feature>
<dbReference type="EMBL" id="CP063458">
    <property type="protein sequence ID" value="QOV91656.1"/>
    <property type="molecule type" value="Genomic_DNA"/>
</dbReference>